<proteinExistence type="predicted"/>
<comment type="caution">
    <text evidence="1">The sequence shown here is derived from an EMBL/GenBank/DDBJ whole genome shotgun (WGS) entry which is preliminary data.</text>
</comment>
<gene>
    <name evidence="1" type="ORF">DJ90_2056</name>
</gene>
<dbReference type="Proteomes" id="UP000029278">
    <property type="component" value="Unassembled WGS sequence"/>
</dbReference>
<sequence length="77" mass="9047">MGTKYKHIICLTWGYRFPYSDSDSCVLFAVYILKAIRNTIEYSKIFILKAILELIVIKLSKALRKIFHKKIVEISSY</sequence>
<reference evidence="1 2" key="1">
    <citation type="submission" date="2014-04" db="EMBL/GenBank/DDBJ databases">
        <authorList>
            <person name="Bishop-Lilly K.A."/>
            <person name="Broomall S.M."/>
            <person name="Chain P.S."/>
            <person name="Chertkov O."/>
            <person name="Coyne S.R."/>
            <person name="Daligault H.E."/>
            <person name="Davenport K.W."/>
            <person name="Erkkila T."/>
            <person name="Frey K.G."/>
            <person name="Gibbons H.S."/>
            <person name="Gu W."/>
            <person name="Jaissle J."/>
            <person name="Johnson S.L."/>
            <person name="Koroleva G.I."/>
            <person name="Ladner J.T."/>
            <person name="Lo C.-C."/>
            <person name="Minogue T.D."/>
            <person name="Munk C."/>
            <person name="Palacios G.F."/>
            <person name="Redden C.L."/>
            <person name="Rosenzweig C.N."/>
            <person name="Scholz M.B."/>
            <person name="Teshima H."/>
            <person name="Xu Y."/>
        </authorList>
    </citation>
    <scope>NUCLEOTIDE SEQUENCE [LARGE SCALE GENOMIC DNA]</scope>
    <source>
        <strain evidence="1 2">8244</strain>
    </source>
</reference>
<evidence type="ECO:0000313" key="2">
    <source>
        <dbReference type="Proteomes" id="UP000029278"/>
    </source>
</evidence>
<keyword evidence="2" id="KW-1185">Reference proteome</keyword>
<evidence type="ECO:0000313" key="1">
    <source>
        <dbReference type="EMBL" id="KFN12359.1"/>
    </source>
</evidence>
<protein>
    <submittedName>
        <fullName evidence="1">Uncharacterized protein</fullName>
    </submittedName>
</protein>
<dbReference type="STRING" id="44252.DJ90_2056"/>
<dbReference type="EMBL" id="JMQA01000001">
    <property type="protein sequence ID" value="KFN12359.1"/>
    <property type="molecule type" value="Genomic_DNA"/>
</dbReference>
<name>A0A090ZLU4_PAEMA</name>
<dbReference type="AlphaFoldDB" id="A0A090ZLU4"/>
<accession>A0A090ZLU4</accession>
<dbReference type="HOGENOM" id="CLU_2634728_0_0_9"/>
<organism evidence="1 2">
    <name type="scientific">Paenibacillus macerans</name>
    <name type="common">Bacillus macerans</name>
    <dbReference type="NCBI Taxonomy" id="44252"/>
    <lineage>
        <taxon>Bacteria</taxon>
        <taxon>Bacillati</taxon>
        <taxon>Bacillota</taxon>
        <taxon>Bacilli</taxon>
        <taxon>Bacillales</taxon>
        <taxon>Paenibacillaceae</taxon>
        <taxon>Paenibacillus</taxon>
    </lineage>
</organism>